<dbReference type="EMBL" id="JARJLG010000005">
    <property type="protein sequence ID" value="KAJ7780614.1"/>
    <property type="molecule type" value="Genomic_DNA"/>
</dbReference>
<name>A0AAD7KAM2_9AGAR</name>
<dbReference type="SUPFAM" id="SSF52047">
    <property type="entry name" value="RNI-like"/>
    <property type="match status" value="1"/>
</dbReference>
<comment type="caution">
    <text evidence="1">The sequence shown here is derived from an EMBL/GenBank/DDBJ whole genome shotgun (WGS) entry which is preliminary data.</text>
</comment>
<organism evidence="1 2">
    <name type="scientific">Mycena maculata</name>
    <dbReference type="NCBI Taxonomy" id="230809"/>
    <lineage>
        <taxon>Eukaryota</taxon>
        <taxon>Fungi</taxon>
        <taxon>Dikarya</taxon>
        <taxon>Basidiomycota</taxon>
        <taxon>Agaricomycotina</taxon>
        <taxon>Agaricomycetes</taxon>
        <taxon>Agaricomycetidae</taxon>
        <taxon>Agaricales</taxon>
        <taxon>Marasmiineae</taxon>
        <taxon>Mycenaceae</taxon>
        <taxon>Mycena</taxon>
    </lineage>
</organism>
<dbReference type="InterPro" id="IPR032675">
    <property type="entry name" value="LRR_dom_sf"/>
</dbReference>
<proteinExistence type="predicted"/>
<accession>A0AAD7KAM2</accession>
<gene>
    <name evidence="1" type="ORF">DFH07DRAFT_436638</name>
</gene>
<keyword evidence="2" id="KW-1185">Reference proteome</keyword>
<dbReference type="Proteomes" id="UP001215280">
    <property type="component" value="Unassembled WGS sequence"/>
</dbReference>
<evidence type="ECO:0000313" key="2">
    <source>
        <dbReference type="Proteomes" id="UP001215280"/>
    </source>
</evidence>
<protein>
    <submittedName>
        <fullName evidence="1">Uncharacterized protein</fullName>
    </submittedName>
</protein>
<dbReference type="AlphaFoldDB" id="A0AAD7KAM2"/>
<sequence>MTLFLLDLALERSKDSPLTVTLNLSTVRANRLAVRIISAVVAHCRRWKTAELQISNALIPHFAPIRNHLPLLSDLIVQNFGDFPMPFPYAQVAPRLAHVTLNGFPHENSPLPWDSIGRTFSETVFPMEVRAMEIYLKILKNNPQLESLDVTYPDAGKRSKSNLTHFSLRRLFTDDGNLIRALTLPKLEELVVGPENDTMPAIRDMLTRSKCSPRSLRLIDFTLDKDLRTILSSSANLRTLVLRFIGWGAEDEKTMELLVKMLAEPSFLPRLEDLEILIDQERDEEPLDGPFRIMFINDAFVQMLAARWERRRPAERQGDLRRVCVLAELPSTVGLSKSRGVGGLQKMSDEGLDVIVLARDPRASDLSQAAKNISYVYM</sequence>
<evidence type="ECO:0000313" key="1">
    <source>
        <dbReference type="EMBL" id="KAJ7780614.1"/>
    </source>
</evidence>
<dbReference type="Gene3D" id="3.80.10.10">
    <property type="entry name" value="Ribonuclease Inhibitor"/>
    <property type="match status" value="1"/>
</dbReference>
<reference evidence="1" key="1">
    <citation type="submission" date="2023-03" db="EMBL/GenBank/DDBJ databases">
        <title>Massive genome expansion in bonnet fungi (Mycena s.s.) driven by repeated elements and novel gene families across ecological guilds.</title>
        <authorList>
            <consortium name="Lawrence Berkeley National Laboratory"/>
            <person name="Harder C.B."/>
            <person name="Miyauchi S."/>
            <person name="Viragh M."/>
            <person name="Kuo A."/>
            <person name="Thoen E."/>
            <person name="Andreopoulos B."/>
            <person name="Lu D."/>
            <person name="Skrede I."/>
            <person name="Drula E."/>
            <person name="Henrissat B."/>
            <person name="Morin E."/>
            <person name="Kohler A."/>
            <person name="Barry K."/>
            <person name="LaButti K."/>
            <person name="Morin E."/>
            <person name="Salamov A."/>
            <person name="Lipzen A."/>
            <person name="Mereny Z."/>
            <person name="Hegedus B."/>
            <person name="Baldrian P."/>
            <person name="Stursova M."/>
            <person name="Weitz H."/>
            <person name="Taylor A."/>
            <person name="Grigoriev I.V."/>
            <person name="Nagy L.G."/>
            <person name="Martin F."/>
            <person name="Kauserud H."/>
        </authorList>
    </citation>
    <scope>NUCLEOTIDE SEQUENCE</scope>
    <source>
        <strain evidence="1">CBHHK188m</strain>
    </source>
</reference>